<evidence type="ECO:0000313" key="3">
    <source>
        <dbReference type="EMBL" id="MCQ5120767.1"/>
    </source>
</evidence>
<dbReference type="PROSITE" id="PS51831">
    <property type="entry name" value="HD"/>
    <property type="match status" value="1"/>
</dbReference>
<dbReference type="Gene3D" id="1.10.3410.10">
    <property type="entry name" value="putative deoxyguanosinetriphosphate triphosphohydrolase like domain"/>
    <property type="match status" value="1"/>
</dbReference>
<dbReference type="SUPFAM" id="SSF109604">
    <property type="entry name" value="HD-domain/PDEase-like"/>
    <property type="match status" value="1"/>
</dbReference>
<dbReference type="SMART" id="SM00471">
    <property type="entry name" value="HDc"/>
    <property type="match status" value="1"/>
</dbReference>
<dbReference type="Gene3D" id="1.10.3210.10">
    <property type="entry name" value="Hypothetical protein af1432"/>
    <property type="match status" value="1"/>
</dbReference>
<dbReference type="EMBL" id="JANGCH010000001">
    <property type="protein sequence ID" value="MCQ5120767.1"/>
    <property type="molecule type" value="Genomic_DNA"/>
</dbReference>
<dbReference type="Pfam" id="PF13286">
    <property type="entry name" value="HD_assoc"/>
    <property type="match status" value="1"/>
</dbReference>
<accession>A0ABT1SHS5</accession>
<name>A0ABT1SHS5_9FIRM</name>
<dbReference type="NCBIfam" id="NF002205">
    <property type="entry name" value="PRK01096.1"/>
    <property type="match status" value="1"/>
</dbReference>
<sequence>MKQFQWEQLVSSKRIPPNQPKNDLSLLRSEVESDYYRIINSASFRRLQDKTQVFPLDQSDFVRTRLTHSMEVSAIAKLIGRQVCAKIKAMQPYSHEIIETLASASLIHDLGNPPFGHFGETAIRNWFKQHLDELTYHGKTLHALLKEQERCDLMNYEGNAQSLRIVNGLHHLHGKNGMHLTSGVLDTIIKYPCNSLEARKEQEKPKAQRSLLKKKIGYYASEATVFQEIKNNTGTLHARNPLTYILEAADDLAYTFSDLEDGYNKGLFTTDDLKAVLLASDDEKGLAKLEEKLKQTTSSHVASYYPHDGNKQAVFSWLTLKQLYCISAITDAFVTHYDAIMEGRFEKELIAVCAQAKLILNLKTFAFQKIYNTSSIIQLELMGNEIISYLMDCFVNALLPFDSETETMSEMEEKYVSLLSHNYMDHYFIVTKDLPDEEKVYHRLLMAADFIGGMTDHYAKTLYQRLRGINL</sequence>
<organism evidence="3 4">
    <name type="scientific">Massilicoli timonensis</name>
    <dbReference type="NCBI Taxonomy" id="2015901"/>
    <lineage>
        <taxon>Bacteria</taxon>
        <taxon>Bacillati</taxon>
        <taxon>Bacillota</taxon>
        <taxon>Erysipelotrichia</taxon>
        <taxon>Erysipelotrichales</taxon>
        <taxon>Erysipelotrichaceae</taxon>
        <taxon>Massilicoli</taxon>
    </lineage>
</organism>
<dbReference type="NCBIfam" id="TIGR01353">
    <property type="entry name" value="dGTP_triPase"/>
    <property type="match status" value="1"/>
</dbReference>
<protein>
    <submittedName>
        <fullName evidence="3">Deoxyguanosinetriphosphate triphosphohydrolase</fullName>
    </submittedName>
</protein>
<comment type="caution">
    <text evidence="3">The sequence shown here is derived from an EMBL/GenBank/DDBJ whole genome shotgun (WGS) entry which is preliminary data.</text>
</comment>
<evidence type="ECO:0000256" key="1">
    <source>
        <dbReference type="ARBA" id="ARBA00022801"/>
    </source>
</evidence>
<gene>
    <name evidence="3" type="ORF">NE663_00650</name>
</gene>
<evidence type="ECO:0000313" key="4">
    <source>
        <dbReference type="Proteomes" id="UP001524435"/>
    </source>
</evidence>
<dbReference type="InterPro" id="IPR006674">
    <property type="entry name" value="HD_domain"/>
</dbReference>
<dbReference type="RefSeq" id="WP_178200125.1">
    <property type="nucleotide sequence ID" value="NZ_CALVCM010000010.1"/>
</dbReference>
<dbReference type="Pfam" id="PF01966">
    <property type="entry name" value="HD"/>
    <property type="match status" value="1"/>
</dbReference>
<dbReference type="PANTHER" id="PTHR11373:SF32">
    <property type="entry name" value="DEOXYGUANOSINETRIPHOSPHATE TRIPHOSPHOHYDROLASE"/>
    <property type="match status" value="1"/>
</dbReference>
<dbReference type="InterPro" id="IPR003607">
    <property type="entry name" value="HD/PDEase_dom"/>
</dbReference>
<dbReference type="PANTHER" id="PTHR11373">
    <property type="entry name" value="DEOXYNUCLEOSIDE TRIPHOSPHATE TRIPHOSPHOHYDROLASE"/>
    <property type="match status" value="1"/>
</dbReference>
<proteinExistence type="predicted"/>
<dbReference type="InterPro" id="IPR023293">
    <property type="entry name" value="dGTP_triP_hydro_central_sf"/>
</dbReference>
<feature type="domain" description="HD" evidence="2">
    <location>
        <begin position="65"/>
        <end position="255"/>
    </location>
</feature>
<keyword evidence="1" id="KW-0378">Hydrolase</keyword>
<dbReference type="InterPro" id="IPR050135">
    <property type="entry name" value="dGTPase-like"/>
</dbReference>
<dbReference type="Gene3D" id="1.10.3550.10">
    <property type="entry name" value="eoxyguanosinetriphosphate triphosphohydrolase domain-like"/>
    <property type="match status" value="1"/>
</dbReference>
<keyword evidence="4" id="KW-1185">Reference proteome</keyword>
<dbReference type="InterPro" id="IPR006261">
    <property type="entry name" value="dGTPase"/>
</dbReference>
<evidence type="ECO:0000259" key="2">
    <source>
        <dbReference type="PROSITE" id="PS51831"/>
    </source>
</evidence>
<dbReference type="InterPro" id="IPR026875">
    <property type="entry name" value="PHydrolase_assoc_dom"/>
</dbReference>
<reference evidence="3 4" key="1">
    <citation type="submission" date="2022-06" db="EMBL/GenBank/DDBJ databases">
        <title>Isolation of gut microbiota from human fecal samples.</title>
        <authorList>
            <person name="Pamer E.G."/>
            <person name="Barat B."/>
            <person name="Waligurski E."/>
            <person name="Medina S."/>
            <person name="Paddock L."/>
            <person name="Mostad J."/>
        </authorList>
    </citation>
    <scope>NUCLEOTIDE SEQUENCE [LARGE SCALE GENOMIC DNA]</scope>
    <source>
        <strain evidence="3 4">DFI.6.1</strain>
    </source>
</reference>
<dbReference type="Proteomes" id="UP001524435">
    <property type="component" value="Unassembled WGS sequence"/>
</dbReference>
<dbReference type="InterPro" id="IPR027432">
    <property type="entry name" value="dGTP_triphosphohydrolase_C"/>
</dbReference>
<dbReference type="CDD" id="cd00077">
    <property type="entry name" value="HDc"/>
    <property type="match status" value="1"/>
</dbReference>